<evidence type="ECO:0000256" key="2">
    <source>
        <dbReference type="ARBA" id="ARBA00022679"/>
    </source>
</evidence>
<feature type="domain" description="Poly A polymerase head" evidence="12">
    <location>
        <begin position="22"/>
        <end position="141"/>
    </location>
</feature>
<dbReference type="NCBIfam" id="NF009814">
    <property type="entry name" value="PRK13299.1"/>
    <property type="match status" value="1"/>
</dbReference>
<keyword evidence="3 11" id="KW-0819">tRNA processing</keyword>
<feature type="binding site" evidence="11">
    <location>
        <position position="160"/>
    </location>
    <ligand>
        <name>CTP</name>
        <dbReference type="ChEBI" id="CHEBI:37563"/>
    </ligand>
</feature>
<feature type="binding site" evidence="11">
    <location>
        <position position="111"/>
    </location>
    <ligand>
        <name>CTP</name>
        <dbReference type="ChEBI" id="CHEBI:37563"/>
    </ligand>
</feature>
<evidence type="ECO:0000256" key="10">
    <source>
        <dbReference type="ARBA" id="ARBA00022884"/>
    </source>
</evidence>
<dbReference type="Gene3D" id="1.20.58.560">
    <property type="match status" value="1"/>
</dbReference>
<dbReference type="InterPro" id="IPR032810">
    <property type="entry name" value="CCA-adding_enz_C"/>
</dbReference>
<evidence type="ECO:0000256" key="4">
    <source>
        <dbReference type="ARBA" id="ARBA00022695"/>
    </source>
</evidence>
<name>A0ABW4KGU6_9BACI</name>
<keyword evidence="16" id="KW-1185">Reference proteome</keyword>
<dbReference type="HAMAP" id="MF_01263">
    <property type="entry name" value="CCA_bact_type3"/>
    <property type="match status" value="1"/>
</dbReference>
<dbReference type="Pfam" id="PF13735">
    <property type="entry name" value="tRNA_NucTran2_2"/>
    <property type="match status" value="1"/>
</dbReference>
<feature type="binding site" evidence="11">
    <location>
        <position position="27"/>
    </location>
    <ligand>
        <name>CTP</name>
        <dbReference type="ChEBI" id="CHEBI:37563"/>
    </ligand>
</feature>
<feature type="binding site" evidence="11">
    <location>
        <position position="111"/>
    </location>
    <ligand>
        <name>ATP</name>
        <dbReference type="ChEBI" id="CHEBI:30616"/>
    </ligand>
</feature>
<evidence type="ECO:0000259" key="14">
    <source>
        <dbReference type="Pfam" id="PF13735"/>
    </source>
</evidence>
<sequence>MKEPFLSALPVLEKIQKSGYEAYFVGGSVRDFLLGKDIHDIDIATSATPEELKAIFPHTVDVGIAHGTILVLWNGLAFELTTYRTESDYKDYRHPESVSFVRSLEEDLKRRDFTMNAMAMDQYGTLIDPFEGQKALKNRVIQTVGSADERFQEDALRLMRAVRFVSQLGFQLDRQTEKAISVHAGLLQHIAVERVADEMMKLLSGPFKKDAFHILLQSGLYRFLPSLFNEEEVLESAMAYPISSLNENQLWVLALYFSNTSEGWRRLKRWKLPAKKMKRLVRALDLLKHRMSCGWTPYELFSAGAETAALVESLYRTIQHEEAEAPAKQVKEDFEKLPIQSRKELAVTGHDLMHWSNQEGGPWVKEVLEKIIKAVLYREVRNDKDEIRRWFEKCRLRSENN</sequence>
<feature type="binding site" evidence="11">
    <location>
        <position position="30"/>
    </location>
    <ligand>
        <name>ATP</name>
        <dbReference type="ChEBI" id="CHEBI:30616"/>
    </ligand>
</feature>
<feature type="binding site" evidence="11">
    <location>
        <position position="157"/>
    </location>
    <ligand>
        <name>ATP</name>
        <dbReference type="ChEBI" id="CHEBI:30616"/>
    </ligand>
</feature>
<feature type="binding site" evidence="11">
    <location>
        <position position="160"/>
    </location>
    <ligand>
        <name>ATP</name>
        <dbReference type="ChEBI" id="CHEBI:30616"/>
    </ligand>
</feature>
<dbReference type="EMBL" id="JBHUEO010000026">
    <property type="protein sequence ID" value="MFD1707152.1"/>
    <property type="molecule type" value="Genomic_DNA"/>
</dbReference>
<evidence type="ECO:0000259" key="13">
    <source>
        <dbReference type="Pfam" id="PF12627"/>
    </source>
</evidence>
<dbReference type="Gene3D" id="1.10.110.30">
    <property type="match status" value="1"/>
</dbReference>
<dbReference type="PANTHER" id="PTHR46173:SF1">
    <property type="entry name" value="CCA TRNA NUCLEOTIDYLTRANSFERASE 1, MITOCHONDRIAL"/>
    <property type="match status" value="1"/>
</dbReference>
<feature type="binding site" evidence="11">
    <location>
        <position position="163"/>
    </location>
    <ligand>
        <name>CTP</name>
        <dbReference type="ChEBI" id="CHEBI:37563"/>
    </ligand>
</feature>
<proteinExistence type="inferred from homology"/>
<comment type="catalytic activity">
    <reaction evidence="11">
        <text>a tRNA with a 3' CCA end + 2 CTP + ATP = a tRNA with a 3' CCACCA end + 3 diphosphate</text>
        <dbReference type="Rhea" id="RHEA:76235"/>
        <dbReference type="Rhea" id="RHEA-COMP:10468"/>
        <dbReference type="Rhea" id="RHEA-COMP:18655"/>
        <dbReference type="ChEBI" id="CHEBI:30616"/>
        <dbReference type="ChEBI" id="CHEBI:33019"/>
        <dbReference type="ChEBI" id="CHEBI:37563"/>
        <dbReference type="ChEBI" id="CHEBI:83071"/>
        <dbReference type="ChEBI" id="CHEBI:195187"/>
    </reaction>
</comment>
<dbReference type="SUPFAM" id="SSF81891">
    <property type="entry name" value="Poly A polymerase C-terminal region-like"/>
    <property type="match status" value="1"/>
</dbReference>
<evidence type="ECO:0000313" key="15">
    <source>
        <dbReference type="EMBL" id="MFD1707152.1"/>
    </source>
</evidence>
<dbReference type="InterPro" id="IPR023068">
    <property type="entry name" value="CCA-adding_enz_firmicutes"/>
</dbReference>
<evidence type="ECO:0000256" key="3">
    <source>
        <dbReference type="ARBA" id="ARBA00022694"/>
    </source>
</evidence>
<evidence type="ECO:0000256" key="8">
    <source>
        <dbReference type="ARBA" id="ARBA00022840"/>
    </source>
</evidence>
<dbReference type="PANTHER" id="PTHR46173">
    <property type="entry name" value="CCA TRNA NUCLEOTIDYLTRANSFERASE 1, MITOCHONDRIAL"/>
    <property type="match status" value="1"/>
</dbReference>
<feature type="binding site" evidence="11">
    <location>
        <position position="163"/>
    </location>
    <ligand>
        <name>ATP</name>
        <dbReference type="ChEBI" id="CHEBI:30616"/>
    </ligand>
</feature>
<evidence type="ECO:0000256" key="5">
    <source>
        <dbReference type="ARBA" id="ARBA00022723"/>
    </source>
</evidence>
<dbReference type="Pfam" id="PF12627">
    <property type="entry name" value="PolyA_pol_RNAbd"/>
    <property type="match status" value="1"/>
</dbReference>
<dbReference type="InterPro" id="IPR002646">
    <property type="entry name" value="PolA_pol_head_dom"/>
</dbReference>
<keyword evidence="10 11" id="KW-0694">RNA-binding</keyword>
<keyword evidence="4 11" id="KW-0548">Nucleotidyltransferase</keyword>
<comment type="subunit">
    <text evidence="11">Homodimer.</text>
</comment>
<dbReference type="CDD" id="cd05398">
    <property type="entry name" value="NT_ClassII-CCAase"/>
    <property type="match status" value="1"/>
</dbReference>
<accession>A0ABW4KGU6</accession>
<feature type="binding site" evidence="11">
    <location>
        <position position="27"/>
    </location>
    <ligand>
        <name>ATP</name>
        <dbReference type="ChEBI" id="CHEBI:30616"/>
    </ligand>
</feature>
<organism evidence="15 16">
    <name type="scientific">Siminovitchia sediminis</name>
    <dbReference type="NCBI Taxonomy" id="1274353"/>
    <lineage>
        <taxon>Bacteria</taxon>
        <taxon>Bacillati</taxon>
        <taxon>Bacillota</taxon>
        <taxon>Bacilli</taxon>
        <taxon>Bacillales</taxon>
        <taxon>Bacillaceae</taxon>
        <taxon>Siminovitchia</taxon>
    </lineage>
</organism>
<feature type="binding site" evidence="11">
    <location>
        <position position="154"/>
    </location>
    <ligand>
        <name>CTP</name>
        <dbReference type="ChEBI" id="CHEBI:37563"/>
    </ligand>
</feature>
<gene>
    <name evidence="11" type="primary">cca</name>
    <name evidence="15" type="ORF">ACFSCZ_10450</name>
</gene>
<feature type="binding site" evidence="11">
    <location>
        <position position="157"/>
    </location>
    <ligand>
        <name>CTP</name>
        <dbReference type="ChEBI" id="CHEBI:37563"/>
    </ligand>
</feature>
<keyword evidence="7 11" id="KW-0692">RNA repair</keyword>
<feature type="binding site" evidence="11">
    <location>
        <position position="154"/>
    </location>
    <ligand>
        <name>ATP</name>
        <dbReference type="ChEBI" id="CHEBI:30616"/>
    </ligand>
</feature>
<reference evidence="16" key="1">
    <citation type="journal article" date="2019" name="Int. J. Syst. Evol. Microbiol.">
        <title>The Global Catalogue of Microorganisms (GCM) 10K type strain sequencing project: providing services to taxonomists for standard genome sequencing and annotation.</title>
        <authorList>
            <consortium name="The Broad Institute Genomics Platform"/>
            <consortium name="The Broad Institute Genome Sequencing Center for Infectious Disease"/>
            <person name="Wu L."/>
            <person name="Ma J."/>
        </authorList>
    </citation>
    <scope>NUCLEOTIDE SEQUENCE [LARGE SCALE GENOMIC DNA]</scope>
    <source>
        <strain evidence="16">CGMCC 1.12295</strain>
    </source>
</reference>
<dbReference type="Gene3D" id="1.10.246.80">
    <property type="match status" value="1"/>
</dbReference>
<dbReference type="RefSeq" id="WP_380773865.1">
    <property type="nucleotide sequence ID" value="NZ_JBHUEO010000026.1"/>
</dbReference>
<keyword evidence="5 11" id="KW-0479">Metal-binding</keyword>
<comment type="catalytic activity">
    <reaction evidence="11">
        <text>a tRNA precursor + 2 CTP + ATP = a tRNA with a 3' CCA end + 3 diphosphate</text>
        <dbReference type="Rhea" id="RHEA:14433"/>
        <dbReference type="Rhea" id="RHEA-COMP:10465"/>
        <dbReference type="Rhea" id="RHEA-COMP:10468"/>
        <dbReference type="ChEBI" id="CHEBI:30616"/>
        <dbReference type="ChEBI" id="CHEBI:33019"/>
        <dbReference type="ChEBI" id="CHEBI:37563"/>
        <dbReference type="ChEBI" id="CHEBI:74896"/>
        <dbReference type="ChEBI" id="CHEBI:83071"/>
        <dbReference type="EC" id="2.7.7.72"/>
    </reaction>
</comment>
<comment type="similarity">
    <text evidence="11">Belongs to the tRNA nucleotidyltransferase/poly(A) polymerase family. Bacterial CCA-adding enzyme type 3 subfamily.</text>
</comment>
<feature type="binding site" evidence="11">
    <location>
        <position position="30"/>
    </location>
    <ligand>
        <name>CTP</name>
        <dbReference type="ChEBI" id="CHEBI:37563"/>
    </ligand>
</feature>
<dbReference type="Gene3D" id="3.30.460.10">
    <property type="entry name" value="Beta Polymerase, domain 2"/>
    <property type="match status" value="1"/>
</dbReference>
<dbReference type="InterPro" id="IPR050264">
    <property type="entry name" value="Bact_CCA-adding_enz_type3_sf"/>
</dbReference>
<keyword evidence="2 11" id="KW-0808">Transferase</keyword>
<comment type="function">
    <text evidence="11">Catalyzes the addition and repair of the essential 3'-terminal CCA sequence in tRNAs without using a nucleic acid template. Adds these three nucleotides in the order of C, C, and A to the tRNA nucleotide-73, using CTP and ATP as substrates and producing inorganic pyrophosphate. tRNA 3'-terminal CCA addition is required both for tRNA processing and repair. Also involved in tRNA surveillance by mediating tandem CCA addition to generate a CCACCA at the 3' terminus of unstable tRNAs. While stable tRNAs receive only 3'-terminal CCA, unstable tRNAs are marked with CCACCA and rapidly degraded.</text>
</comment>
<dbReference type="GO" id="GO:0004810">
    <property type="term" value="F:CCA tRNA nucleotidyltransferase activity"/>
    <property type="evidence" value="ECO:0007669"/>
    <property type="project" value="UniProtKB-EC"/>
</dbReference>
<dbReference type="EC" id="2.7.7.72" evidence="11"/>
<protein>
    <recommendedName>
        <fullName evidence="11">CCA-adding enzyme</fullName>
        <ecNumber evidence="11">2.7.7.72</ecNumber>
    </recommendedName>
    <alternativeName>
        <fullName evidence="11">CCA tRNA nucleotidyltransferase</fullName>
    </alternativeName>
    <alternativeName>
        <fullName evidence="11">tRNA CCA-pyrophosphorylase</fullName>
    </alternativeName>
    <alternativeName>
        <fullName evidence="11">tRNA adenylyl-/cytidylyl- transferase</fullName>
    </alternativeName>
    <alternativeName>
        <fullName evidence="11">tRNA nucleotidyltransferase</fullName>
    </alternativeName>
    <alternativeName>
        <fullName evidence="11">tRNA-NT</fullName>
    </alternativeName>
</protein>
<dbReference type="Proteomes" id="UP001597301">
    <property type="component" value="Unassembled WGS sequence"/>
</dbReference>
<comment type="caution">
    <text evidence="15">The sequence shown here is derived from an EMBL/GenBank/DDBJ whole genome shotgun (WGS) entry which is preliminary data.</text>
</comment>
<feature type="binding site" evidence="11">
    <location>
        <position position="42"/>
    </location>
    <ligand>
        <name>Mg(2+)</name>
        <dbReference type="ChEBI" id="CHEBI:18420"/>
    </ligand>
</feature>
<evidence type="ECO:0000313" key="16">
    <source>
        <dbReference type="Proteomes" id="UP001597301"/>
    </source>
</evidence>
<evidence type="ECO:0000256" key="1">
    <source>
        <dbReference type="ARBA" id="ARBA00001946"/>
    </source>
</evidence>
<dbReference type="InterPro" id="IPR032828">
    <property type="entry name" value="PolyA_RNA-bd"/>
</dbReference>
<evidence type="ECO:0000256" key="6">
    <source>
        <dbReference type="ARBA" id="ARBA00022741"/>
    </source>
</evidence>
<keyword evidence="8 11" id="KW-0067">ATP-binding</keyword>
<comment type="cofactor">
    <cofactor evidence="1 11">
        <name>Mg(2+)</name>
        <dbReference type="ChEBI" id="CHEBI:18420"/>
    </cofactor>
</comment>
<feature type="domain" description="CCA-adding enzyme C-terminal" evidence="14">
    <location>
        <begin position="246"/>
        <end position="390"/>
    </location>
</feature>
<evidence type="ECO:0000256" key="11">
    <source>
        <dbReference type="HAMAP-Rule" id="MF_01263"/>
    </source>
</evidence>
<evidence type="ECO:0000259" key="12">
    <source>
        <dbReference type="Pfam" id="PF01743"/>
    </source>
</evidence>
<keyword evidence="9 11" id="KW-0460">Magnesium</keyword>
<dbReference type="InterPro" id="IPR043519">
    <property type="entry name" value="NT_sf"/>
</dbReference>
<dbReference type="Pfam" id="PF01743">
    <property type="entry name" value="PolyA_pol"/>
    <property type="match status" value="1"/>
</dbReference>
<evidence type="ECO:0000256" key="9">
    <source>
        <dbReference type="ARBA" id="ARBA00022842"/>
    </source>
</evidence>
<feature type="binding site" evidence="11">
    <location>
        <position position="40"/>
    </location>
    <ligand>
        <name>Mg(2+)</name>
        <dbReference type="ChEBI" id="CHEBI:18420"/>
    </ligand>
</feature>
<evidence type="ECO:0000256" key="7">
    <source>
        <dbReference type="ARBA" id="ARBA00022800"/>
    </source>
</evidence>
<comment type="miscellaneous">
    <text evidence="11">A single active site specifically recognizes both ATP and CTP and is responsible for their addition.</text>
</comment>
<keyword evidence="6 11" id="KW-0547">Nucleotide-binding</keyword>
<dbReference type="SUPFAM" id="SSF81301">
    <property type="entry name" value="Nucleotidyltransferase"/>
    <property type="match status" value="1"/>
</dbReference>
<feature type="domain" description="tRNA nucleotidyltransferase/poly(A) polymerase RNA and SrmB- binding" evidence="13">
    <location>
        <begin position="169"/>
        <end position="227"/>
    </location>
</feature>